<comment type="caution">
    <text evidence="1">The sequence shown here is derived from an EMBL/GenBank/DDBJ whole genome shotgun (WGS) entry which is preliminary data.</text>
</comment>
<sequence>MPALLNIPQKREICTKERLSNAAVDTVRQTTCSSDSLNLQPLRKQTMNRYHVEHVEEPQESRNISVATLHILFASHQSMMKKYRLILGASMLHWSGVLHRTSAECARSLWMSLQLCNKIGELLPAFYLHTTVALYLCPNGFICF</sequence>
<dbReference type="Proteomes" id="UP000314294">
    <property type="component" value="Unassembled WGS sequence"/>
</dbReference>
<name>A0A4Z2I9D5_9TELE</name>
<proteinExistence type="predicted"/>
<evidence type="ECO:0000313" key="1">
    <source>
        <dbReference type="EMBL" id="TNN74012.1"/>
    </source>
</evidence>
<dbReference type="AlphaFoldDB" id="A0A4Z2I9D5"/>
<reference evidence="1 2" key="1">
    <citation type="submission" date="2019-03" db="EMBL/GenBank/DDBJ databases">
        <title>First draft genome of Liparis tanakae, snailfish: a comprehensive survey of snailfish specific genes.</title>
        <authorList>
            <person name="Kim W."/>
            <person name="Song I."/>
            <person name="Jeong J.-H."/>
            <person name="Kim D."/>
            <person name="Kim S."/>
            <person name="Ryu S."/>
            <person name="Song J.Y."/>
            <person name="Lee S.K."/>
        </authorList>
    </citation>
    <scope>NUCLEOTIDE SEQUENCE [LARGE SCALE GENOMIC DNA]</scope>
    <source>
        <tissue evidence="1">Muscle</tissue>
    </source>
</reference>
<protein>
    <submittedName>
        <fullName evidence="1">Uncharacterized protein</fullName>
    </submittedName>
</protein>
<organism evidence="1 2">
    <name type="scientific">Liparis tanakae</name>
    <name type="common">Tanaka's snailfish</name>
    <dbReference type="NCBI Taxonomy" id="230148"/>
    <lineage>
        <taxon>Eukaryota</taxon>
        <taxon>Metazoa</taxon>
        <taxon>Chordata</taxon>
        <taxon>Craniata</taxon>
        <taxon>Vertebrata</taxon>
        <taxon>Euteleostomi</taxon>
        <taxon>Actinopterygii</taxon>
        <taxon>Neopterygii</taxon>
        <taxon>Teleostei</taxon>
        <taxon>Neoteleostei</taxon>
        <taxon>Acanthomorphata</taxon>
        <taxon>Eupercaria</taxon>
        <taxon>Perciformes</taxon>
        <taxon>Cottioidei</taxon>
        <taxon>Cottales</taxon>
        <taxon>Liparidae</taxon>
        <taxon>Liparis</taxon>
    </lineage>
</organism>
<accession>A0A4Z2I9D5</accession>
<gene>
    <name evidence="1" type="ORF">EYF80_015833</name>
</gene>
<evidence type="ECO:0000313" key="2">
    <source>
        <dbReference type="Proteomes" id="UP000314294"/>
    </source>
</evidence>
<keyword evidence="2" id="KW-1185">Reference proteome</keyword>
<dbReference type="EMBL" id="SRLO01000119">
    <property type="protein sequence ID" value="TNN74012.1"/>
    <property type="molecule type" value="Genomic_DNA"/>
</dbReference>